<reference evidence="2 3" key="1">
    <citation type="submission" date="2012-08" db="EMBL/GenBank/DDBJ databases">
        <title>Whole genome shotgun sequence of Kineosphaera limosa NBRC 100340.</title>
        <authorList>
            <person name="Yoshida I."/>
            <person name="Isaki S."/>
            <person name="Hosoyama A."/>
            <person name="Tsuchikane K."/>
            <person name="Katsumata H."/>
            <person name="Ando Y."/>
            <person name="Ohji S."/>
            <person name="Hamada M."/>
            <person name="Tamura T."/>
            <person name="Yamazoe A."/>
            <person name="Yamazaki S."/>
            <person name="Fujita N."/>
        </authorList>
    </citation>
    <scope>NUCLEOTIDE SEQUENCE [LARGE SCALE GENOMIC DNA]</scope>
    <source>
        <strain evidence="2 3">NBRC 100340</strain>
    </source>
</reference>
<dbReference type="AlphaFoldDB" id="K6X8U8"/>
<keyword evidence="1" id="KW-0812">Transmembrane</keyword>
<organism evidence="2 3">
    <name type="scientific">Kineosphaera limosa NBRC 100340</name>
    <dbReference type="NCBI Taxonomy" id="1184609"/>
    <lineage>
        <taxon>Bacteria</taxon>
        <taxon>Bacillati</taxon>
        <taxon>Actinomycetota</taxon>
        <taxon>Actinomycetes</taxon>
        <taxon>Micrococcales</taxon>
        <taxon>Dermatophilaceae</taxon>
        <taxon>Kineosphaera</taxon>
    </lineage>
</organism>
<gene>
    <name evidence="2" type="ORF">KILIM_017_00900</name>
</gene>
<dbReference type="eggNOG" id="ENOG5033H0F">
    <property type="taxonomic scope" value="Bacteria"/>
</dbReference>
<dbReference type="OrthoDB" id="5178481at2"/>
<name>K6X8U8_9MICO</name>
<proteinExistence type="predicted"/>
<evidence type="ECO:0000313" key="3">
    <source>
        <dbReference type="Proteomes" id="UP000008366"/>
    </source>
</evidence>
<keyword evidence="1" id="KW-1133">Transmembrane helix</keyword>
<evidence type="ECO:0000313" key="2">
    <source>
        <dbReference type="EMBL" id="GAB95244.1"/>
    </source>
</evidence>
<dbReference type="Proteomes" id="UP000008366">
    <property type="component" value="Unassembled WGS sequence"/>
</dbReference>
<protein>
    <submittedName>
        <fullName evidence="2">Uncharacterized protein</fullName>
    </submittedName>
</protein>
<evidence type="ECO:0000256" key="1">
    <source>
        <dbReference type="SAM" id="Phobius"/>
    </source>
</evidence>
<keyword evidence="1" id="KW-0472">Membrane</keyword>
<sequence>MRMQVGSHSGSRAGRWRAPVLFAGVVAVLVGLAVVVPGVVRAGSREPNPPVAASASPQPTGPQWWTVSAVVLDSGGGPQLCVGAVAESYPPQCGGPRIIGWDWDAVTGDEAASGVRWGEYEVVGTYVGGSSQDEQGVFTLTLPAGPARPPTDVPPPDPFGTPCPEPDGGWIVDRSKTDDIALHRAAEEAERLPGLGELWVDTTGSSTGTILNISVVGDQAEAQARLRPLWGGGLCVSAAERTRAELNEITTQIMADTPNVLGGGPGRGHVEVSVVLDEGDRLQRAFDERYGAGVVRVSSALQPYRGDSATPGCCATRAEGKFEWMSPLAV</sequence>
<keyword evidence="3" id="KW-1185">Reference proteome</keyword>
<comment type="caution">
    <text evidence="2">The sequence shown here is derived from an EMBL/GenBank/DDBJ whole genome shotgun (WGS) entry which is preliminary data.</text>
</comment>
<accession>K6X8U8</accession>
<dbReference type="EMBL" id="BAHD01000017">
    <property type="protein sequence ID" value="GAB95244.1"/>
    <property type="molecule type" value="Genomic_DNA"/>
</dbReference>
<dbReference type="RefSeq" id="WP_006591776.1">
    <property type="nucleotide sequence ID" value="NZ_BAHD01000017.1"/>
</dbReference>
<dbReference type="STRING" id="1184609.KILIM_017_00900"/>
<feature type="transmembrane region" description="Helical" evidence="1">
    <location>
        <begin position="20"/>
        <end position="40"/>
    </location>
</feature>